<dbReference type="eggNOG" id="COG0363">
    <property type="taxonomic scope" value="Bacteria"/>
</dbReference>
<organism evidence="9 10">
    <name type="scientific">Legionella lansingensis</name>
    <dbReference type="NCBI Taxonomy" id="45067"/>
    <lineage>
        <taxon>Bacteria</taxon>
        <taxon>Pseudomonadati</taxon>
        <taxon>Pseudomonadota</taxon>
        <taxon>Gammaproteobacteria</taxon>
        <taxon>Legionellales</taxon>
        <taxon>Legionellaceae</taxon>
        <taxon>Legionella</taxon>
    </lineage>
</organism>
<dbReference type="RefSeq" id="WP_028373379.1">
    <property type="nucleotide sequence ID" value="NZ_CAAAJD010000014.1"/>
</dbReference>
<comment type="pathway">
    <text evidence="3 7">Carbohydrate degradation; pentose phosphate pathway; D-ribulose 5-phosphate from D-glucose 6-phosphate (oxidative stage): step 2/3.</text>
</comment>
<dbReference type="PANTHER" id="PTHR11054">
    <property type="entry name" value="6-PHOSPHOGLUCONOLACTONASE"/>
    <property type="match status" value="1"/>
</dbReference>
<dbReference type="EMBL" id="LNYI01000014">
    <property type="protein sequence ID" value="KTD23464.1"/>
    <property type="molecule type" value="Genomic_DNA"/>
</dbReference>
<dbReference type="NCBIfam" id="TIGR01198">
    <property type="entry name" value="pgl"/>
    <property type="match status" value="1"/>
</dbReference>
<evidence type="ECO:0000313" key="9">
    <source>
        <dbReference type="EMBL" id="KTD23464.1"/>
    </source>
</evidence>
<dbReference type="InterPro" id="IPR039104">
    <property type="entry name" value="6PGL"/>
</dbReference>
<dbReference type="GO" id="GO:0017057">
    <property type="term" value="F:6-phosphogluconolactonase activity"/>
    <property type="evidence" value="ECO:0007669"/>
    <property type="project" value="UniProtKB-UniRule"/>
</dbReference>
<evidence type="ECO:0000256" key="7">
    <source>
        <dbReference type="RuleBase" id="RU365095"/>
    </source>
</evidence>
<dbReference type="Pfam" id="PF01182">
    <property type="entry name" value="Glucosamine_iso"/>
    <property type="match status" value="1"/>
</dbReference>
<evidence type="ECO:0000256" key="1">
    <source>
        <dbReference type="ARBA" id="ARBA00000832"/>
    </source>
</evidence>
<evidence type="ECO:0000256" key="6">
    <source>
        <dbReference type="ARBA" id="ARBA00020337"/>
    </source>
</evidence>
<dbReference type="STRING" id="45067.Llan_0835"/>
<dbReference type="InterPro" id="IPR006148">
    <property type="entry name" value="Glc/Gal-6P_isomerase"/>
</dbReference>
<dbReference type="OrthoDB" id="9810967at2"/>
<evidence type="ECO:0000313" key="10">
    <source>
        <dbReference type="Proteomes" id="UP000054869"/>
    </source>
</evidence>
<comment type="catalytic activity">
    <reaction evidence="1 7">
        <text>6-phospho-D-glucono-1,5-lactone + H2O = 6-phospho-D-gluconate + H(+)</text>
        <dbReference type="Rhea" id="RHEA:12556"/>
        <dbReference type="ChEBI" id="CHEBI:15377"/>
        <dbReference type="ChEBI" id="CHEBI:15378"/>
        <dbReference type="ChEBI" id="CHEBI:57955"/>
        <dbReference type="ChEBI" id="CHEBI:58759"/>
        <dbReference type="EC" id="3.1.1.31"/>
    </reaction>
</comment>
<keyword evidence="7" id="KW-0378">Hydrolase</keyword>
<gene>
    <name evidence="7 9" type="primary">pgl</name>
    <name evidence="9" type="ORF">Llan_0835</name>
</gene>
<dbReference type="InterPro" id="IPR005900">
    <property type="entry name" value="6-phosphogluconolactonase_DevB"/>
</dbReference>
<dbReference type="PATRIC" id="fig|45067.4.peg.866"/>
<accession>A0A0W0VTT1</accession>
<evidence type="ECO:0000256" key="2">
    <source>
        <dbReference type="ARBA" id="ARBA00002681"/>
    </source>
</evidence>
<dbReference type="Gene3D" id="3.40.50.1360">
    <property type="match status" value="1"/>
</dbReference>
<dbReference type="UniPathway" id="UPA00115">
    <property type="reaction ID" value="UER00409"/>
</dbReference>
<proteinExistence type="inferred from homology"/>
<dbReference type="AlphaFoldDB" id="A0A0W0VTT1"/>
<name>A0A0W0VTT1_9GAMM</name>
<comment type="similarity">
    <text evidence="4 7">Belongs to the glucosamine/galactosamine-6-phosphate isomerase family. 6-phosphogluconolactonase subfamily.</text>
</comment>
<dbReference type="EC" id="3.1.1.31" evidence="5 7"/>
<feature type="domain" description="Glucosamine/galactosamine-6-phosphate isomerase" evidence="8">
    <location>
        <begin position="10"/>
        <end position="214"/>
    </location>
</feature>
<dbReference type="GO" id="GO:0005975">
    <property type="term" value="P:carbohydrate metabolic process"/>
    <property type="evidence" value="ECO:0007669"/>
    <property type="project" value="UniProtKB-UniRule"/>
</dbReference>
<comment type="caution">
    <text evidence="9">The sequence shown here is derived from an EMBL/GenBank/DDBJ whole genome shotgun (WGS) entry which is preliminary data.</text>
</comment>
<dbReference type="Proteomes" id="UP000054869">
    <property type="component" value="Unassembled WGS sequence"/>
</dbReference>
<dbReference type="PANTHER" id="PTHR11054:SF0">
    <property type="entry name" value="6-PHOSPHOGLUCONOLACTONASE"/>
    <property type="match status" value="1"/>
</dbReference>
<evidence type="ECO:0000256" key="5">
    <source>
        <dbReference type="ARBA" id="ARBA00013198"/>
    </source>
</evidence>
<dbReference type="GO" id="GO:0006098">
    <property type="term" value="P:pentose-phosphate shunt"/>
    <property type="evidence" value="ECO:0007669"/>
    <property type="project" value="UniProtKB-UniPathway"/>
</dbReference>
<protein>
    <recommendedName>
        <fullName evidence="6 7">6-phosphogluconolactonase</fullName>
        <shortName evidence="7">6PGL</shortName>
        <ecNumber evidence="5 7">3.1.1.31</ecNumber>
    </recommendedName>
</protein>
<dbReference type="InterPro" id="IPR037171">
    <property type="entry name" value="NagB/RpiA_transferase-like"/>
</dbReference>
<keyword evidence="10" id="KW-1185">Reference proteome</keyword>
<evidence type="ECO:0000259" key="8">
    <source>
        <dbReference type="Pfam" id="PF01182"/>
    </source>
</evidence>
<sequence length="227" mass="25296">MKIHRFENSHLLNQHFAQKITVLLTQAIDKRGHAFFVVSGGKTPVGLFNILARADLQWEKITIILTDERLLTPTEKDSNERLVKETLLQHNAAKAGFISLYHEKACEQEGETILEHRLSALPTFDVVILGMGEDGHTASLFPCSAEIGAGLETKASFVVVKPTKAPYKRVSLTKTRLANSRTIFLHLLGENKLIVLNKAISGNNALEMPIRAFLHHPMIDLQVMFAP</sequence>
<comment type="function">
    <text evidence="2 7">Hydrolysis of 6-phosphogluconolactone to 6-phosphogluconate.</text>
</comment>
<dbReference type="CDD" id="cd01400">
    <property type="entry name" value="6PGL"/>
    <property type="match status" value="1"/>
</dbReference>
<evidence type="ECO:0000256" key="3">
    <source>
        <dbReference type="ARBA" id="ARBA00004961"/>
    </source>
</evidence>
<dbReference type="SUPFAM" id="SSF100950">
    <property type="entry name" value="NagB/RpiA/CoA transferase-like"/>
    <property type="match status" value="1"/>
</dbReference>
<evidence type="ECO:0000256" key="4">
    <source>
        <dbReference type="ARBA" id="ARBA00010662"/>
    </source>
</evidence>
<reference evidence="9 10" key="1">
    <citation type="submission" date="2015-11" db="EMBL/GenBank/DDBJ databases">
        <title>Genomic analysis of 38 Legionella species identifies large and diverse effector repertoires.</title>
        <authorList>
            <person name="Burstein D."/>
            <person name="Amaro F."/>
            <person name="Zusman T."/>
            <person name="Lifshitz Z."/>
            <person name="Cohen O."/>
            <person name="Gilbert J.A."/>
            <person name="Pupko T."/>
            <person name="Shuman H.A."/>
            <person name="Segal G."/>
        </authorList>
    </citation>
    <scope>NUCLEOTIDE SEQUENCE [LARGE SCALE GENOMIC DNA]</scope>
    <source>
        <strain evidence="9 10">ATCC 49751</strain>
    </source>
</reference>